<gene>
    <name evidence="1" type="ORF">K457DRAFT_1782709</name>
</gene>
<proteinExistence type="predicted"/>
<organism evidence="1 2">
    <name type="scientific">Linnemannia elongata AG-77</name>
    <dbReference type="NCBI Taxonomy" id="1314771"/>
    <lineage>
        <taxon>Eukaryota</taxon>
        <taxon>Fungi</taxon>
        <taxon>Fungi incertae sedis</taxon>
        <taxon>Mucoromycota</taxon>
        <taxon>Mortierellomycotina</taxon>
        <taxon>Mortierellomycetes</taxon>
        <taxon>Mortierellales</taxon>
        <taxon>Mortierellaceae</taxon>
        <taxon>Linnemannia</taxon>
    </lineage>
</organism>
<dbReference type="InterPro" id="IPR036397">
    <property type="entry name" value="RNaseH_sf"/>
</dbReference>
<accession>A0A197JD53</accession>
<protein>
    <submittedName>
        <fullName evidence="1">Uncharacterized protein</fullName>
    </submittedName>
</protein>
<name>A0A197JD53_9FUNG</name>
<evidence type="ECO:0000313" key="1">
    <source>
        <dbReference type="EMBL" id="OAQ22379.1"/>
    </source>
</evidence>
<dbReference type="Gene3D" id="3.30.420.10">
    <property type="entry name" value="Ribonuclease H-like superfamily/Ribonuclease H"/>
    <property type="match status" value="1"/>
</dbReference>
<dbReference type="OrthoDB" id="2416077at2759"/>
<dbReference type="AlphaFoldDB" id="A0A197JD53"/>
<dbReference type="GO" id="GO:0003676">
    <property type="term" value="F:nucleic acid binding"/>
    <property type="evidence" value="ECO:0007669"/>
    <property type="project" value="InterPro"/>
</dbReference>
<dbReference type="Proteomes" id="UP000078512">
    <property type="component" value="Unassembled WGS sequence"/>
</dbReference>
<keyword evidence="2" id="KW-1185">Reference proteome</keyword>
<evidence type="ECO:0000313" key="2">
    <source>
        <dbReference type="Proteomes" id="UP000078512"/>
    </source>
</evidence>
<reference evidence="1 2" key="1">
    <citation type="submission" date="2016-05" db="EMBL/GenBank/DDBJ databases">
        <title>Genome sequencing reveals origins of a unique bacterial endosymbiosis in the earliest lineages of terrestrial Fungi.</title>
        <authorList>
            <consortium name="DOE Joint Genome Institute"/>
            <person name="Uehling J."/>
            <person name="Gryganskyi A."/>
            <person name="Hameed K."/>
            <person name="Tschaplinski T."/>
            <person name="Misztal P."/>
            <person name="Wu S."/>
            <person name="Desiro A."/>
            <person name="Vande Pol N."/>
            <person name="Du Z.-Y."/>
            <person name="Zienkiewicz A."/>
            <person name="Zienkiewicz K."/>
            <person name="Morin E."/>
            <person name="Tisserant E."/>
            <person name="Splivallo R."/>
            <person name="Hainaut M."/>
            <person name="Henrissat B."/>
            <person name="Ohm R."/>
            <person name="Kuo A."/>
            <person name="Yan J."/>
            <person name="Lipzen A."/>
            <person name="Nolan M."/>
            <person name="Labutti K."/>
            <person name="Barry K."/>
            <person name="Goldstein A."/>
            <person name="Labbe J."/>
            <person name="Schadt C."/>
            <person name="Tuskan G."/>
            <person name="Grigoriev I."/>
            <person name="Martin F."/>
            <person name="Vilgalys R."/>
            <person name="Bonito G."/>
        </authorList>
    </citation>
    <scope>NUCLEOTIDE SEQUENCE [LARGE SCALE GENOMIC DNA]</scope>
    <source>
        <strain evidence="1 2">AG-77</strain>
    </source>
</reference>
<sequence length="71" mass="8086">MSRRSDGICEAKESGHACNKGGLISNPIHVWDRLAFVRAHIDWTVADWKRVMFTDEGMINCVGSFIRKYSD</sequence>
<dbReference type="EMBL" id="KV442171">
    <property type="protein sequence ID" value="OAQ22379.1"/>
    <property type="molecule type" value="Genomic_DNA"/>
</dbReference>